<gene>
    <name evidence="2" type="ORF">BV898_06181</name>
</gene>
<dbReference type="Proteomes" id="UP000192578">
    <property type="component" value="Unassembled WGS sequence"/>
</dbReference>
<proteinExistence type="predicted"/>
<keyword evidence="1" id="KW-0732">Signal</keyword>
<accession>A0A1W0WXN8</accession>
<organism evidence="2 3">
    <name type="scientific">Hypsibius exemplaris</name>
    <name type="common">Freshwater tardigrade</name>
    <dbReference type="NCBI Taxonomy" id="2072580"/>
    <lineage>
        <taxon>Eukaryota</taxon>
        <taxon>Metazoa</taxon>
        <taxon>Ecdysozoa</taxon>
        <taxon>Tardigrada</taxon>
        <taxon>Eutardigrada</taxon>
        <taxon>Parachela</taxon>
        <taxon>Hypsibioidea</taxon>
        <taxon>Hypsibiidae</taxon>
        <taxon>Hypsibius</taxon>
    </lineage>
</organism>
<evidence type="ECO:0000313" key="3">
    <source>
        <dbReference type="Proteomes" id="UP000192578"/>
    </source>
</evidence>
<reference evidence="3" key="1">
    <citation type="submission" date="2017-01" db="EMBL/GenBank/DDBJ databases">
        <title>Comparative genomics of anhydrobiosis in the tardigrade Hypsibius dujardini.</title>
        <authorList>
            <person name="Yoshida Y."/>
            <person name="Koutsovoulos G."/>
            <person name="Laetsch D."/>
            <person name="Stevens L."/>
            <person name="Kumar S."/>
            <person name="Horikawa D."/>
            <person name="Ishino K."/>
            <person name="Komine S."/>
            <person name="Tomita M."/>
            <person name="Blaxter M."/>
            <person name="Arakawa K."/>
        </authorList>
    </citation>
    <scope>NUCLEOTIDE SEQUENCE [LARGE SCALE GENOMIC DNA]</scope>
    <source>
        <strain evidence="3">Z151</strain>
    </source>
</reference>
<feature type="signal peptide" evidence="1">
    <location>
        <begin position="1"/>
        <end position="27"/>
    </location>
</feature>
<keyword evidence="3" id="KW-1185">Reference proteome</keyword>
<evidence type="ECO:0000256" key="1">
    <source>
        <dbReference type="SAM" id="SignalP"/>
    </source>
</evidence>
<dbReference type="OrthoDB" id="10527673at2759"/>
<feature type="chain" id="PRO_5012574092" description="Secreted protein" evidence="1">
    <location>
        <begin position="28"/>
        <end position="114"/>
    </location>
</feature>
<comment type="caution">
    <text evidence="2">The sequence shown here is derived from an EMBL/GenBank/DDBJ whole genome shotgun (WGS) entry which is preliminary data.</text>
</comment>
<sequence>MSASVTAFLTSWAVLVVLTTTARLTYGYNGPATAGAGTNIDITQYQAGCTFVCTVAPTSLKCFRCKNRIPMRFGKRSVQEQEDESAVDDLLRNFFARLRIDINEAGVPVARSTK</sequence>
<protein>
    <recommendedName>
        <fullName evidence="4">Secreted protein</fullName>
    </recommendedName>
</protein>
<evidence type="ECO:0008006" key="4">
    <source>
        <dbReference type="Google" id="ProtNLM"/>
    </source>
</evidence>
<dbReference type="AlphaFoldDB" id="A0A1W0WXN8"/>
<name>A0A1W0WXN8_HYPEX</name>
<evidence type="ECO:0000313" key="2">
    <source>
        <dbReference type="EMBL" id="OQV19913.1"/>
    </source>
</evidence>
<dbReference type="EMBL" id="MTYJ01000035">
    <property type="protein sequence ID" value="OQV19913.1"/>
    <property type="molecule type" value="Genomic_DNA"/>
</dbReference>